<dbReference type="PANTHER" id="PTHR42760">
    <property type="entry name" value="SHORT-CHAIN DEHYDROGENASES/REDUCTASES FAMILY MEMBER"/>
    <property type="match status" value="1"/>
</dbReference>
<name>A0A370NX05_9BURK</name>
<keyword evidence="4" id="KW-1185">Reference proteome</keyword>
<dbReference type="PRINTS" id="PR00081">
    <property type="entry name" value="GDHRDH"/>
</dbReference>
<gene>
    <name evidence="3" type="ORF">DN412_12200</name>
</gene>
<dbReference type="NCBIfam" id="NF005559">
    <property type="entry name" value="PRK07231.1"/>
    <property type="match status" value="1"/>
</dbReference>
<dbReference type="SUPFAM" id="SSF51735">
    <property type="entry name" value="NAD(P)-binding Rossmann-fold domains"/>
    <property type="match status" value="1"/>
</dbReference>
<dbReference type="CDD" id="cd05233">
    <property type="entry name" value="SDR_c"/>
    <property type="match status" value="1"/>
</dbReference>
<reference evidence="4" key="1">
    <citation type="submission" date="2018-06" db="EMBL/GenBank/DDBJ databases">
        <authorList>
            <person name="Feng T."/>
            <person name="Jeon C.O."/>
        </authorList>
    </citation>
    <scope>NUCLEOTIDE SEQUENCE [LARGE SCALE GENOMIC DNA]</scope>
    <source>
        <strain evidence="4">S23</strain>
    </source>
</reference>
<dbReference type="Gene3D" id="3.40.50.720">
    <property type="entry name" value="NAD(P)-binding Rossmann-like Domain"/>
    <property type="match status" value="1"/>
</dbReference>
<organism evidence="3 4">
    <name type="scientific">Cupriavidus lacunae</name>
    <dbReference type="NCBI Taxonomy" id="2666307"/>
    <lineage>
        <taxon>Bacteria</taxon>
        <taxon>Pseudomonadati</taxon>
        <taxon>Pseudomonadota</taxon>
        <taxon>Betaproteobacteria</taxon>
        <taxon>Burkholderiales</taxon>
        <taxon>Burkholderiaceae</taxon>
        <taxon>Cupriavidus</taxon>
    </lineage>
</organism>
<dbReference type="PANTHER" id="PTHR42760:SF133">
    <property type="entry name" value="3-OXOACYL-[ACYL-CARRIER-PROTEIN] REDUCTASE"/>
    <property type="match status" value="1"/>
</dbReference>
<dbReference type="Proteomes" id="UP000255165">
    <property type="component" value="Unassembled WGS sequence"/>
</dbReference>
<dbReference type="Pfam" id="PF13561">
    <property type="entry name" value="adh_short_C2"/>
    <property type="match status" value="1"/>
</dbReference>
<proteinExistence type="inferred from homology"/>
<evidence type="ECO:0000313" key="4">
    <source>
        <dbReference type="Proteomes" id="UP000255165"/>
    </source>
</evidence>
<evidence type="ECO:0000256" key="1">
    <source>
        <dbReference type="ARBA" id="ARBA00006484"/>
    </source>
</evidence>
<dbReference type="GO" id="GO:0006633">
    <property type="term" value="P:fatty acid biosynthetic process"/>
    <property type="evidence" value="ECO:0007669"/>
    <property type="project" value="TreeGrafter"/>
</dbReference>
<comment type="caution">
    <text evidence="3">The sequence shown here is derived from an EMBL/GenBank/DDBJ whole genome shotgun (WGS) entry which is preliminary data.</text>
</comment>
<evidence type="ECO:0000313" key="3">
    <source>
        <dbReference type="EMBL" id="RDK10124.1"/>
    </source>
</evidence>
<sequence>MNTPAGKVFVITGAGRMRGIGRATALRLARDGADVVVTAQRRNPASFPEHERAAQWRGIESLAEEIRGLGRRSMAIECDVTRGADVESMIHAAVEGMGRIDGVVNNAGVPSGAGDMPIVDLDEAEWKRTMAVNLDGVFLVSQAVARVLIRQGEGGAIVNLSSVAGRIGMANYGAYSTTKFGVIGLTQQMAQELARHDIRVNCICPGLTDTDMLDGTFGRSAARSGKAFDTIKSGSVRGVPMRRQGMPDEQAAAIAFLLSPDASYITGQAMNVDGGMRMD</sequence>
<dbReference type="PRINTS" id="PR00080">
    <property type="entry name" value="SDRFAMILY"/>
</dbReference>
<dbReference type="AlphaFoldDB" id="A0A370NX05"/>
<accession>A0A370NX05</accession>
<dbReference type="GO" id="GO:0048038">
    <property type="term" value="F:quinone binding"/>
    <property type="evidence" value="ECO:0007669"/>
    <property type="project" value="TreeGrafter"/>
</dbReference>
<dbReference type="RefSeq" id="WP_115015611.1">
    <property type="nucleotide sequence ID" value="NZ_QKWJ01000011.1"/>
</dbReference>
<comment type="similarity">
    <text evidence="1">Belongs to the short-chain dehydrogenases/reductases (SDR) family.</text>
</comment>
<dbReference type="InterPro" id="IPR002347">
    <property type="entry name" value="SDR_fam"/>
</dbReference>
<keyword evidence="2" id="KW-0560">Oxidoreductase</keyword>
<dbReference type="InterPro" id="IPR036291">
    <property type="entry name" value="NAD(P)-bd_dom_sf"/>
</dbReference>
<dbReference type="EMBL" id="QKWJ01000011">
    <property type="protein sequence ID" value="RDK10124.1"/>
    <property type="molecule type" value="Genomic_DNA"/>
</dbReference>
<dbReference type="GO" id="GO:0016616">
    <property type="term" value="F:oxidoreductase activity, acting on the CH-OH group of donors, NAD or NADP as acceptor"/>
    <property type="evidence" value="ECO:0007669"/>
    <property type="project" value="TreeGrafter"/>
</dbReference>
<dbReference type="InterPro" id="IPR020904">
    <property type="entry name" value="Sc_DH/Rdtase_CS"/>
</dbReference>
<protein>
    <submittedName>
        <fullName evidence="3">Short-chain dehydrogenase</fullName>
    </submittedName>
</protein>
<dbReference type="PROSITE" id="PS00061">
    <property type="entry name" value="ADH_SHORT"/>
    <property type="match status" value="1"/>
</dbReference>
<evidence type="ECO:0000256" key="2">
    <source>
        <dbReference type="ARBA" id="ARBA00023002"/>
    </source>
</evidence>
<dbReference type="FunFam" id="3.40.50.720:FF:000084">
    <property type="entry name" value="Short-chain dehydrogenase reductase"/>
    <property type="match status" value="1"/>
</dbReference>